<dbReference type="InterPro" id="IPR013498">
    <property type="entry name" value="Topo_IA_Znf"/>
</dbReference>
<evidence type="ECO:0000313" key="2">
    <source>
        <dbReference type="EMBL" id="TLM77403.1"/>
    </source>
</evidence>
<keyword evidence="3" id="KW-1185">Reference proteome</keyword>
<gene>
    <name evidence="2" type="ORF">FDY93_10790</name>
</gene>
<evidence type="ECO:0000259" key="1">
    <source>
        <dbReference type="PROSITE" id="PS50965"/>
    </source>
</evidence>
<protein>
    <submittedName>
        <fullName evidence="2">Nuclease</fullName>
    </submittedName>
</protein>
<sequence>MNFDPLINQALSIASWLVSIALIARILKSPWFKGLWGEALVRFLGRLLLPTDIYHRFHNVTLTTPDGTTQIDHIFVSRFGIFVVETKNMQGWIFGGEHQAQWTQRIYKKSFKFQNPLRQNYKHVKALEALLDVSTDTIHSVVVFVGNSTFKTPMPANVTKEGGYIRYVKSFTTPVLTENEVEAIVDQIQSGRLASTRDTHRRHVQQLKARNNPLAEKLCPKCGGRMLQRTSKRGANAGKKFLGCSAFPDCRMVQPLT</sequence>
<dbReference type="Gene3D" id="3.30.65.10">
    <property type="entry name" value="Bacterial Topoisomerase I, domain 1"/>
    <property type="match status" value="1"/>
</dbReference>
<dbReference type="Proteomes" id="UP000306791">
    <property type="component" value="Unassembled WGS sequence"/>
</dbReference>
<evidence type="ECO:0000313" key="3">
    <source>
        <dbReference type="Proteomes" id="UP000306791"/>
    </source>
</evidence>
<dbReference type="RefSeq" id="WP_138235743.1">
    <property type="nucleotide sequence ID" value="NZ_CP185860.1"/>
</dbReference>
<accession>A0ABY2UIB9</accession>
<reference evidence="2 3" key="1">
    <citation type="submission" date="2019-05" db="EMBL/GenBank/DDBJ databases">
        <title>Microbulbifer harenosus sp. nov., an alginate-degrading bacterium isolated from coastal sand.</title>
        <authorList>
            <person name="Huang H."/>
            <person name="Mo K."/>
            <person name="Bao S."/>
        </authorList>
    </citation>
    <scope>NUCLEOTIDE SEQUENCE [LARGE SCALE GENOMIC DNA]</scope>
    <source>
        <strain evidence="2 3">HB161719</strain>
    </source>
</reference>
<organism evidence="2 3">
    <name type="scientific">Microbulbifer harenosus</name>
    <dbReference type="NCBI Taxonomy" id="2576840"/>
    <lineage>
        <taxon>Bacteria</taxon>
        <taxon>Pseudomonadati</taxon>
        <taxon>Pseudomonadota</taxon>
        <taxon>Gammaproteobacteria</taxon>
        <taxon>Cellvibrionales</taxon>
        <taxon>Microbulbiferaceae</taxon>
        <taxon>Microbulbifer</taxon>
    </lineage>
</organism>
<dbReference type="Pfam" id="PF01396">
    <property type="entry name" value="Zn_ribbon_Top1"/>
    <property type="match status" value="1"/>
</dbReference>
<dbReference type="SUPFAM" id="SSF57783">
    <property type="entry name" value="Zinc beta-ribbon"/>
    <property type="match status" value="1"/>
</dbReference>
<comment type="caution">
    <text evidence="2">The sequence shown here is derived from an EMBL/GenBank/DDBJ whole genome shotgun (WGS) entry which is preliminary data.</text>
</comment>
<name>A0ABY2UIB9_9GAMM</name>
<proteinExistence type="predicted"/>
<dbReference type="InterPro" id="IPR011528">
    <property type="entry name" value="NERD"/>
</dbReference>
<dbReference type="PROSITE" id="PS50965">
    <property type="entry name" value="NERD"/>
    <property type="match status" value="1"/>
</dbReference>
<dbReference type="Pfam" id="PF08378">
    <property type="entry name" value="NERD"/>
    <property type="match status" value="1"/>
</dbReference>
<feature type="domain" description="NERD" evidence="1">
    <location>
        <begin position="33"/>
        <end position="150"/>
    </location>
</feature>
<dbReference type="EMBL" id="VANI01000010">
    <property type="protein sequence ID" value="TLM77403.1"/>
    <property type="molecule type" value="Genomic_DNA"/>
</dbReference>